<dbReference type="AlphaFoldDB" id="A0A4Q9DN25"/>
<dbReference type="OrthoDB" id="2666319at2"/>
<evidence type="ECO:0008006" key="3">
    <source>
        <dbReference type="Google" id="ProtNLM"/>
    </source>
</evidence>
<sequence>MSYSVATIGKDSEGLMRKSRAKCECGSSAELQYKAKLGRFGIHKVTVFNVPVYSCNGCGNSFMNGSDAKKFAKRIEDAVKSNLIEINFD</sequence>
<name>A0A4Q9DN25_9BACL</name>
<dbReference type="RefSeq" id="WP_131015160.1">
    <property type="nucleotide sequence ID" value="NZ_SIRE01000014.1"/>
</dbReference>
<protein>
    <recommendedName>
        <fullName evidence="3">YgiT-type zinc finger protein</fullName>
    </recommendedName>
</protein>
<evidence type="ECO:0000313" key="1">
    <source>
        <dbReference type="EMBL" id="TBL76254.1"/>
    </source>
</evidence>
<proteinExistence type="predicted"/>
<dbReference type="Proteomes" id="UP000293142">
    <property type="component" value="Unassembled WGS sequence"/>
</dbReference>
<evidence type="ECO:0000313" key="2">
    <source>
        <dbReference type="Proteomes" id="UP000293142"/>
    </source>
</evidence>
<keyword evidence="2" id="KW-1185">Reference proteome</keyword>
<organism evidence="1 2">
    <name type="scientific">Paenibacillus thalictri</name>
    <dbReference type="NCBI Taxonomy" id="2527873"/>
    <lineage>
        <taxon>Bacteria</taxon>
        <taxon>Bacillati</taxon>
        <taxon>Bacillota</taxon>
        <taxon>Bacilli</taxon>
        <taxon>Bacillales</taxon>
        <taxon>Paenibacillaceae</taxon>
        <taxon>Paenibacillus</taxon>
    </lineage>
</organism>
<accession>A0A4Q9DN25</accession>
<reference evidence="1 2" key="1">
    <citation type="submission" date="2019-02" db="EMBL/GenBank/DDBJ databases">
        <title>Paenibacillus sp. nov., isolated from surface-sterilized tissue of Thalictrum simplex L.</title>
        <authorList>
            <person name="Tuo L."/>
        </authorList>
    </citation>
    <scope>NUCLEOTIDE SEQUENCE [LARGE SCALE GENOMIC DNA]</scope>
    <source>
        <strain evidence="1 2">N2SHLJ1</strain>
    </source>
</reference>
<gene>
    <name evidence="1" type="ORF">EYB31_19820</name>
</gene>
<comment type="caution">
    <text evidence="1">The sequence shown here is derived from an EMBL/GenBank/DDBJ whole genome shotgun (WGS) entry which is preliminary data.</text>
</comment>
<dbReference type="Gene3D" id="3.10.20.860">
    <property type="match status" value="1"/>
</dbReference>
<dbReference type="EMBL" id="SIRE01000014">
    <property type="protein sequence ID" value="TBL76254.1"/>
    <property type="molecule type" value="Genomic_DNA"/>
</dbReference>